<evidence type="ECO:0000313" key="2">
    <source>
        <dbReference type="EMBL" id="TDY40244.1"/>
    </source>
</evidence>
<dbReference type="AlphaFoldDB" id="A0A4V6QCX6"/>
<dbReference type="OrthoDB" id="9787283at2"/>
<dbReference type="PROSITE" id="PS51257">
    <property type="entry name" value="PROKAR_LIPOPROTEIN"/>
    <property type="match status" value="1"/>
</dbReference>
<sequence length="541" mass="60313">MNRKIAFIGATALATLVIAGCGSVPTENNTVGQQAAATAAATPSETWDFPFTKTQPLSKHKVTLTMYIPTNPNVSNYNNLEIFRNLERDTNVHIDWVGGNINTLIAGGNLPDAFVNAGFTPQQLAQYGEDGAFISWNQYLKYMPNVQKIFQEYPSLKEISTAPNGQIYSLPGGEGFGQGHTSIFADHHFLFINKKYLAEIHQPVPTTLAQLHADLEAFKTKLGITYPMAYNEQAWAGDIAQLFGGFGLPDNNEHIVVRNGKVIFTATQPQYKAAIDYFHTWFQQGLIDPESLTENGNQYAAKEASGKLGAFIDWDETPAGQYQQNYTLVGPLTGPTGKKDVGFDNFYWAGPGAFVMTKSDPNPVLTAKWINLVYAPYEASQMHWGPAGTGTDDIFNLKHGELVFSSFYKSLNNYGAYRPKVSVNMGVILPNWLNTYVQPEPRAELRLERIRNIFAPYMEKEHYPFGAVYFTPQENSELTTLQTNIDNYVNQYRATWLLKGGADEQWSNYVATLEQMGLSQYLNILQTALDRYVKSGGKLTE</sequence>
<name>A0A4V6QCX6_9BACL</name>
<feature type="chain" id="PRO_5038686849" evidence="1">
    <location>
        <begin position="20"/>
        <end position="541"/>
    </location>
</feature>
<organism evidence="2 3">
    <name type="scientific">Alicyclobacillus sacchari</name>
    <dbReference type="NCBI Taxonomy" id="392010"/>
    <lineage>
        <taxon>Bacteria</taxon>
        <taxon>Bacillati</taxon>
        <taxon>Bacillota</taxon>
        <taxon>Bacilli</taxon>
        <taxon>Bacillales</taxon>
        <taxon>Alicyclobacillaceae</taxon>
        <taxon>Alicyclobacillus</taxon>
    </lineage>
</organism>
<comment type="caution">
    <text evidence="2">The sequence shown here is derived from an EMBL/GenBank/DDBJ whole genome shotgun (WGS) entry which is preliminary data.</text>
</comment>
<dbReference type="PANTHER" id="PTHR43649">
    <property type="entry name" value="ARABINOSE-BINDING PROTEIN-RELATED"/>
    <property type="match status" value="1"/>
</dbReference>
<reference evidence="2 3" key="1">
    <citation type="submission" date="2019-03" db="EMBL/GenBank/DDBJ databases">
        <title>Genomic Encyclopedia of Type Strains, Phase IV (KMG-IV): sequencing the most valuable type-strain genomes for metagenomic binning, comparative biology and taxonomic classification.</title>
        <authorList>
            <person name="Goeker M."/>
        </authorList>
    </citation>
    <scope>NUCLEOTIDE SEQUENCE [LARGE SCALE GENOMIC DNA]</scope>
    <source>
        <strain evidence="2 3">DSM 17974</strain>
    </source>
</reference>
<protein>
    <submittedName>
        <fullName evidence="2">Putative aldouronate transport system substrate-binding protein</fullName>
    </submittedName>
</protein>
<dbReference type="SUPFAM" id="SSF53850">
    <property type="entry name" value="Periplasmic binding protein-like II"/>
    <property type="match status" value="1"/>
</dbReference>
<feature type="signal peptide" evidence="1">
    <location>
        <begin position="1"/>
        <end position="19"/>
    </location>
</feature>
<keyword evidence="3" id="KW-1185">Reference proteome</keyword>
<dbReference type="InterPro" id="IPR050490">
    <property type="entry name" value="Bact_solute-bd_prot1"/>
</dbReference>
<evidence type="ECO:0000313" key="3">
    <source>
        <dbReference type="Proteomes" id="UP000294581"/>
    </source>
</evidence>
<gene>
    <name evidence="2" type="ORF">C7445_12315</name>
</gene>
<dbReference type="Gene3D" id="3.40.190.10">
    <property type="entry name" value="Periplasmic binding protein-like II"/>
    <property type="match status" value="2"/>
</dbReference>
<accession>A0A4V6QCX6</accession>
<evidence type="ECO:0000256" key="1">
    <source>
        <dbReference type="SAM" id="SignalP"/>
    </source>
</evidence>
<proteinExistence type="predicted"/>
<dbReference type="RefSeq" id="WP_134161134.1">
    <property type="nucleotide sequence ID" value="NZ_SORF01000023.1"/>
</dbReference>
<dbReference type="EMBL" id="SORF01000023">
    <property type="protein sequence ID" value="TDY40244.1"/>
    <property type="molecule type" value="Genomic_DNA"/>
</dbReference>
<dbReference type="Proteomes" id="UP000294581">
    <property type="component" value="Unassembled WGS sequence"/>
</dbReference>
<keyword evidence="1" id="KW-0732">Signal</keyword>